<reference evidence="2" key="1">
    <citation type="journal article" date="2015" name="Nat. Genet.">
        <title>The genome and transcriptome of the zoonotic hookworm Ancylostoma ceylanicum identify infection-specific gene families.</title>
        <authorList>
            <person name="Schwarz E.M."/>
            <person name="Hu Y."/>
            <person name="Antoshechkin I."/>
            <person name="Miller M.M."/>
            <person name="Sternberg P.W."/>
            <person name="Aroian R.V."/>
        </authorList>
    </citation>
    <scope>NUCLEOTIDE SEQUENCE</scope>
    <source>
        <strain evidence="2">HY135</strain>
    </source>
</reference>
<sequence>MPTGVSQYAEHEYDNHFGRRHRSFDFIDFFHFRSGRARTCLPGFSDALSTNMTTTLGYDIDVLILSFFPLSLGDEQGHVL</sequence>
<dbReference type="AlphaFoldDB" id="A0A016SDN5"/>
<proteinExistence type="predicted"/>
<dbReference type="Proteomes" id="UP000024635">
    <property type="component" value="Unassembled WGS sequence"/>
</dbReference>
<keyword evidence="2" id="KW-1185">Reference proteome</keyword>
<comment type="caution">
    <text evidence="1">The sequence shown here is derived from an EMBL/GenBank/DDBJ whole genome shotgun (WGS) entry which is preliminary data.</text>
</comment>
<gene>
    <name evidence="1" type="primary">Acey_s0241.g3374</name>
    <name evidence="1" type="ORF">Y032_0241g3374</name>
</gene>
<accession>A0A016SDN5</accession>
<dbReference type="EMBL" id="JARK01001577">
    <property type="protein sequence ID" value="EYB88803.1"/>
    <property type="molecule type" value="Genomic_DNA"/>
</dbReference>
<evidence type="ECO:0000313" key="2">
    <source>
        <dbReference type="Proteomes" id="UP000024635"/>
    </source>
</evidence>
<name>A0A016SDN5_9BILA</name>
<protein>
    <submittedName>
        <fullName evidence="1">Uncharacterized protein</fullName>
    </submittedName>
</protein>
<organism evidence="1 2">
    <name type="scientific">Ancylostoma ceylanicum</name>
    <dbReference type="NCBI Taxonomy" id="53326"/>
    <lineage>
        <taxon>Eukaryota</taxon>
        <taxon>Metazoa</taxon>
        <taxon>Ecdysozoa</taxon>
        <taxon>Nematoda</taxon>
        <taxon>Chromadorea</taxon>
        <taxon>Rhabditida</taxon>
        <taxon>Rhabditina</taxon>
        <taxon>Rhabditomorpha</taxon>
        <taxon>Strongyloidea</taxon>
        <taxon>Ancylostomatidae</taxon>
        <taxon>Ancylostomatinae</taxon>
        <taxon>Ancylostoma</taxon>
    </lineage>
</organism>
<evidence type="ECO:0000313" key="1">
    <source>
        <dbReference type="EMBL" id="EYB88803.1"/>
    </source>
</evidence>